<accession>A0A1F6CUM7</accession>
<evidence type="ECO:0000313" key="2">
    <source>
        <dbReference type="EMBL" id="OGG52869.1"/>
    </source>
</evidence>
<evidence type="ECO:0000256" key="1">
    <source>
        <dbReference type="PROSITE-ProRule" id="PRU00339"/>
    </source>
</evidence>
<evidence type="ECO:0000313" key="3">
    <source>
        <dbReference type="Proteomes" id="UP000178606"/>
    </source>
</evidence>
<keyword evidence="1" id="KW-0802">TPR repeat</keyword>
<feature type="repeat" description="TPR" evidence="1">
    <location>
        <begin position="38"/>
        <end position="71"/>
    </location>
</feature>
<comment type="caution">
    <text evidence="2">The sequence shown here is derived from an EMBL/GenBank/DDBJ whole genome shotgun (WGS) entry which is preliminary data.</text>
</comment>
<protein>
    <submittedName>
        <fullName evidence="2">Uncharacterized protein</fullName>
    </submittedName>
</protein>
<dbReference type="InterPro" id="IPR019734">
    <property type="entry name" value="TPR_rpt"/>
</dbReference>
<dbReference type="InterPro" id="IPR011990">
    <property type="entry name" value="TPR-like_helical_dom_sf"/>
</dbReference>
<feature type="repeat" description="TPR" evidence="1">
    <location>
        <begin position="4"/>
        <end position="37"/>
    </location>
</feature>
<dbReference type="AlphaFoldDB" id="A0A1F6CUM7"/>
<dbReference type="PROSITE" id="PS50005">
    <property type="entry name" value="TPR"/>
    <property type="match status" value="2"/>
</dbReference>
<gene>
    <name evidence="2" type="ORF">A3F84_06520</name>
</gene>
<sequence>MADHKQLYVQGLTHLAKGDLDDALASFQQAVSVKADFLEGHLGIAQAYERKRMLDEAVAAVRKAISINPNDPLVHTSLSRLFQQKGMIPEAEEEMAISRRLQAGL</sequence>
<proteinExistence type="predicted"/>
<reference evidence="2 3" key="1">
    <citation type="journal article" date="2016" name="Nat. Commun.">
        <title>Thousands of microbial genomes shed light on interconnected biogeochemical processes in an aquifer system.</title>
        <authorList>
            <person name="Anantharaman K."/>
            <person name="Brown C.T."/>
            <person name="Hug L.A."/>
            <person name="Sharon I."/>
            <person name="Castelle C.J."/>
            <person name="Probst A.J."/>
            <person name="Thomas B.C."/>
            <person name="Singh A."/>
            <person name="Wilkins M.J."/>
            <person name="Karaoz U."/>
            <person name="Brodie E.L."/>
            <person name="Williams K.H."/>
            <person name="Hubbard S.S."/>
            <person name="Banfield J.F."/>
        </authorList>
    </citation>
    <scope>NUCLEOTIDE SEQUENCE [LARGE SCALE GENOMIC DNA]</scope>
    <source>
        <strain evidence="3">RIFCSPLOWO2_12_FULL_64_10</strain>
    </source>
</reference>
<dbReference type="SUPFAM" id="SSF48452">
    <property type="entry name" value="TPR-like"/>
    <property type="match status" value="1"/>
</dbReference>
<dbReference type="SMART" id="SM00028">
    <property type="entry name" value="TPR"/>
    <property type="match status" value="2"/>
</dbReference>
<organism evidence="2 3">
    <name type="scientific">Handelsmanbacteria sp. (strain RIFCSPLOWO2_12_FULL_64_10)</name>
    <dbReference type="NCBI Taxonomy" id="1817868"/>
    <lineage>
        <taxon>Bacteria</taxon>
        <taxon>Candidatus Handelsmaniibacteriota</taxon>
    </lineage>
</organism>
<dbReference type="Proteomes" id="UP000178606">
    <property type="component" value="Unassembled WGS sequence"/>
</dbReference>
<dbReference type="EMBL" id="MFKF01000131">
    <property type="protein sequence ID" value="OGG52869.1"/>
    <property type="molecule type" value="Genomic_DNA"/>
</dbReference>
<name>A0A1F6CUM7_HANXR</name>
<dbReference type="Pfam" id="PF13432">
    <property type="entry name" value="TPR_16"/>
    <property type="match status" value="1"/>
</dbReference>
<dbReference type="Gene3D" id="1.25.40.10">
    <property type="entry name" value="Tetratricopeptide repeat domain"/>
    <property type="match status" value="1"/>
</dbReference>